<evidence type="ECO:0000256" key="3">
    <source>
        <dbReference type="ARBA" id="ARBA00022475"/>
    </source>
</evidence>
<feature type="transmembrane region" description="Helical" evidence="8">
    <location>
        <begin position="20"/>
        <end position="39"/>
    </location>
</feature>
<reference evidence="10" key="1">
    <citation type="submission" date="2019-06" db="EMBL/GenBank/DDBJ databases">
        <authorList>
            <person name="Murdoch R.W."/>
            <person name="Fathepure B."/>
        </authorList>
    </citation>
    <scope>NUCLEOTIDE SEQUENCE</scope>
</reference>
<dbReference type="Pfam" id="PF04290">
    <property type="entry name" value="DctQ"/>
    <property type="match status" value="1"/>
</dbReference>
<sequence length="174" mass="18185">MTRPRSARFAAGLHAAVERVLAWAATAGVAVLGLAIVMVVGDILARALLNHSLTGLVDITQLCVMTMAFLAIPYTFIRNAHVGITAATDWLPERARAGLDAMAALAGAALVALLGRYGLDQAVLALRYGDSSQTIGIPMIWYWSALLVGCLLSLVATLAEALRRLVHAAAGVAP</sequence>
<dbReference type="InterPro" id="IPR007387">
    <property type="entry name" value="TRAP_DctQ"/>
</dbReference>
<gene>
    <name evidence="10" type="ORF">KBTEX_00069</name>
</gene>
<evidence type="ECO:0000256" key="6">
    <source>
        <dbReference type="ARBA" id="ARBA00022989"/>
    </source>
</evidence>
<accession>A0A5B8R4X7</accession>
<organism evidence="10">
    <name type="scientific">uncultured organism</name>
    <dbReference type="NCBI Taxonomy" id="155900"/>
    <lineage>
        <taxon>unclassified sequences</taxon>
        <taxon>environmental samples</taxon>
    </lineage>
</organism>
<dbReference type="GO" id="GO:0005886">
    <property type="term" value="C:plasma membrane"/>
    <property type="evidence" value="ECO:0007669"/>
    <property type="project" value="UniProtKB-SubCell"/>
</dbReference>
<evidence type="ECO:0000256" key="8">
    <source>
        <dbReference type="SAM" id="Phobius"/>
    </source>
</evidence>
<keyword evidence="4" id="KW-0997">Cell inner membrane</keyword>
<proteinExistence type="predicted"/>
<evidence type="ECO:0000256" key="4">
    <source>
        <dbReference type="ARBA" id="ARBA00022519"/>
    </source>
</evidence>
<keyword evidence="6 8" id="KW-1133">Transmembrane helix</keyword>
<evidence type="ECO:0000256" key="7">
    <source>
        <dbReference type="ARBA" id="ARBA00023136"/>
    </source>
</evidence>
<feature type="transmembrane region" description="Helical" evidence="8">
    <location>
        <begin position="59"/>
        <end position="77"/>
    </location>
</feature>
<evidence type="ECO:0000259" key="9">
    <source>
        <dbReference type="Pfam" id="PF04290"/>
    </source>
</evidence>
<evidence type="ECO:0000313" key="10">
    <source>
        <dbReference type="EMBL" id="QEA03769.1"/>
    </source>
</evidence>
<evidence type="ECO:0000256" key="5">
    <source>
        <dbReference type="ARBA" id="ARBA00022692"/>
    </source>
</evidence>
<name>A0A5B8R4X7_9ZZZZ</name>
<dbReference type="PANTHER" id="PTHR35011">
    <property type="entry name" value="2,3-DIKETO-L-GULONATE TRAP TRANSPORTER SMALL PERMEASE PROTEIN YIAM"/>
    <property type="match status" value="1"/>
</dbReference>
<keyword evidence="2" id="KW-0813">Transport</keyword>
<protein>
    <recommendedName>
        <fullName evidence="9">Tripartite ATP-independent periplasmic transporters DctQ component domain-containing protein</fullName>
    </recommendedName>
</protein>
<keyword evidence="7 8" id="KW-0472">Membrane</keyword>
<evidence type="ECO:0000256" key="2">
    <source>
        <dbReference type="ARBA" id="ARBA00022448"/>
    </source>
</evidence>
<feature type="domain" description="Tripartite ATP-independent periplasmic transporters DctQ component" evidence="9">
    <location>
        <begin position="36"/>
        <end position="165"/>
    </location>
</feature>
<feature type="transmembrane region" description="Helical" evidence="8">
    <location>
        <begin position="98"/>
        <end position="119"/>
    </location>
</feature>
<comment type="subcellular location">
    <subcellularLocation>
        <location evidence="1">Cell inner membrane</location>
        <topology evidence="1">Multi-pass membrane protein</topology>
    </subcellularLocation>
</comment>
<dbReference type="EMBL" id="MN079076">
    <property type="protein sequence ID" value="QEA03769.1"/>
    <property type="molecule type" value="Genomic_DNA"/>
</dbReference>
<keyword evidence="5 8" id="KW-0812">Transmembrane</keyword>
<keyword evidence="3" id="KW-1003">Cell membrane</keyword>
<evidence type="ECO:0000256" key="1">
    <source>
        <dbReference type="ARBA" id="ARBA00004429"/>
    </source>
</evidence>
<feature type="transmembrane region" description="Helical" evidence="8">
    <location>
        <begin position="139"/>
        <end position="159"/>
    </location>
</feature>
<dbReference type="InterPro" id="IPR055348">
    <property type="entry name" value="DctQ"/>
</dbReference>
<dbReference type="AlphaFoldDB" id="A0A5B8R4X7"/>